<protein>
    <recommendedName>
        <fullName evidence="1">Hint domain-containing protein</fullName>
    </recommendedName>
</protein>
<dbReference type="RefSeq" id="WP_253890909.1">
    <property type="nucleotide sequence ID" value="NZ_BAAAVB010000017.1"/>
</dbReference>
<dbReference type="InterPro" id="IPR003587">
    <property type="entry name" value="Hint_dom_N"/>
</dbReference>
<dbReference type="CDD" id="cd00081">
    <property type="entry name" value="Hint"/>
    <property type="match status" value="1"/>
</dbReference>
<evidence type="ECO:0000259" key="1">
    <source>
        <dbReference type="SMART" id="SM00306"/>
    </source>
</evidence>
<reference evidence="2 3" key="1">
    <citation type="submission" date="2022-06" db="EMBL/GenBank/DDBJ databases">
        <title>Genomic Encyclopedia of Archaeal and Bacterial Type Strains, Phase II (KMG-II): from individual species to whole genera.</title>
        <authorList>
            <person name="Goeker M."/>
        </authorList>
    </citation>
    <scope>NUCLEOTIDE SEQUENCE [LARGE SCALE GENOMIC DNA]</scope>
    <source>
        <strain evidence="2 3">DSM 44255</strain>
    </source>
</reference>
<sequence>MTAVPAVGAGAVGVAKGVSVIDEAVSASSTPVKVEGATARAANAVCSFSGDTAVLMADGTGKPIEDVAEGDLVVAADPEIGEQGPRRVTATWPHTDTIYQLALTDGRRIDTTEDHLFWNASRQKWQRADALKPGDQLLTAEGGRVAVQGMVSGAGRVDRAYVDRR</sequence>
<organism evidence="2 3">
    <name type="scientific">Actinokineospora diospyrosa</name>
    <dbReference type="NCBI Taxonomy" id="103728"/>
    <lineage>
        <taxon>Bacteria</taxon>
        <taxon>Bacillati</taxon>
        <taxon>Actinomycetota</taxon>
        <taxon>Actinomycetes</taxon>
        <taxon>Pseudonocardiales</taxon>
        <taxon>Pseudonocardiaceae</taxon>
        <taxon>Actinokineospora</taxon>
    </lineage>
</organism>
<name>A0ABT1IM32_9PSEU</name>
<evidence type="ECO:0000313" key="3">
    <source>
        <dbReference type="Proteomes" id="UP001205185"/>
    </source>
</evidence>
<comment type="caution">
    <text evidence="2">The sequence shown here is derived from an EMBL/GenBank/DDBJ whole genome shotgun (WGS) entry which is preliminary data.</text>
</comment>
<gene>
    <name evidence="2" type="ORF">LV75_006250</name>
</gene>
<dbReference type="SMART" id="SM00306">
    <property type="entry name" value="HintN"/>
    <property type="match status" value="1"/>
</dbReference>
<proteinExistence type="predicted"/>
<dbReference type="Proteomes" id="UP001205185">
    <property type="component" value="Unassembled WGS sequence"/>
</dbReference>
<dbReference type="SUPFAM" id="SSF51294">
    <property type="entry name" value="Hedgehog/intein (Hint) domain"/>
    <property type="match status" value="1"/>
</dbReference>
<dbReference type="Gene3D" id="2.170.16.10">
    <property type="entry name" value="Hedgehog/Intein (Hint) domain"/>
    <property type="match status" value="1"/>
</dbReference>
<keyword evidence="3" id="KW-1185">Reference proteome</keyword>
<dbReference type="PROSITE" id="PS50817">
    <property type="entry name" value="INTEIN_N_TER"/>
    <property type="match status" value="1"/>
</dbReference>
<feature type="domain" description="Hint" evidence="1">
    <location>
        <begin position="45"/>
        <end position="141"/>
    </location>
</feature>
<dbReference type="EMBL" id="JAMTCO010000018">
    <property type="protein sequence ID" value="MCP2273719.1"/>
    <property type="molecule type" value="Genomic_DNA"/>
</dbReference>
<accession>A0ABT1IM32</accession>
<dbReference type="InterPro" id="IPR036844">
    <property type="entry name" value="Hint_dom_sf"/>
</dbReference>
<dbReference type="Pfam" id="PF07591">
    <property type="entry name" value="PT-HINT"/>
    <property type="match status" value="1"/>
</dbReference>
<dbReference type="InterPro" id="IPR006141">
    <property type="entry name" value="Intein_N"/>
</dbReference>
<evidence type="ECO:0000313" key="2">
    <source>
        <dbReference type="EMBL" id="MCP2273719.1"/>
    </source>
</evidence>